<comment type="cofactor">
    <cofactor evidence="2">
        <name>Zn(2+)</name>
        <dbReference type="ChEBI" id="CHEBI:29105"/>
    </cofactor>
</comment>
<dbReference type="GO" id="GO:0006364">
    <property type="term" value="P:rRNA processing"/>
    <property type="evidence" value="ECO:0007669"/>
    <property type="project" value="InterPro"/>
</dbReference>
<dbReference type="GO" id="GO:0004519">
    <property type="term" value="F:endonuclease activity"/>
    <property type="evidence" value="ECO:0007669"/>
    <property type="project" value="InterPro"/>
</dbReference>
<dbReference type="AlphaFoldDB" id="A0A9P8M824"/>
<dbReference type="SMART" id="SM00849">
    <property type="entry name" value="Lactamase_B"/>
    <property type="match status" value="1"/>
</dbReference>
<comment type="caution">
    <text evidence="12">The sequence shown here is derived from an EMBL/GenBank/DDBJ whole genome shotgun (WGS) entry which is preliminary data.</text>
</comment>
<keyword evidence="13" id="KW-1185">Reference proteome</keyword>
<evidence type="ECO:0000313" key="12">
    <source>
        <dbReference type="EMBL" id="KAH0595281.1"/>
    </source>
</evidence>
<dbReference type="Gene3D" id="3.60.15.10">
    <property type="entry name" value="Ribonuclease Z/Hydroxyacylglutathione hydrolase-like"/>
    <property type="match status" value="1"/>
</dbReference>
<dbReference type="EC" id="3.1.2.6" evidence="5"/>
<evidence type="ECO:0000256" key="4">
    <source>
        <dbReference type="ARBA" id="ARBA00006759"/>
    </source>
</evidence>
<organism evidence="12 13">
    <name type="scientific">Metarhizium humberi</name>
    <dbReference type="NCBI Taxonomy" id="2596975"/>
    <lineage>
        <taxon>Eukaryota</taxon>
        <taxon>Fungi</taxon>
        <taxon>Dikarya</taxon>
        <taxon>Ascomycota</taxon>
        <taxon>Pezizomycotina</taxon>
        <taxon>Sordariomycetes</taxon>
        <taxon>Hypocreomycetidae</taxon>
        <taxon>Hypocreales</taxon>
        <taxon>Clavicipitaceae</taxon>
        <taxon>Metarhizium</taxon>
    </lineage>
</organism>
<comment type="catalytic activity">
    <reaction evidence="1">
        <text>an S-(2-hydroxyacyl)glutathione + H2O = a 2-hydroxy carboxylate + glutathione + H(+)</text>
        <dbReference type="Rhea" id="RHEA:21864"/>
        <dbReference type="ChEBI" id="CHEBI:15377"/>
        <dbReference type="ChEBI" id="CHEBI:15378"/>
        <dbReference type="ChEBI" id="CHEBI:57925"/>
        <dbReference type="ChEBI" id="CHEBI:58896"/>
        <dbReference type="ChEBI" id="CHEBI:71261"/>
        <dbReference type="EC" id="3.1.2.6"/>
    </reaction>
</comment>
<dbReference type="GO" id="GO:0004416">
    <property type="term" value="F:hydroxyacylglutathione hydrolase activity"/>
    <property type="evidence" value="ECO:0007669"/>
    <property type="project" value="UniProtKB-EC"/>
</dbReference>
<keyword evidence="6" id="KW-0479">Metal-binding</keyword>
<evidence type="ECO:0000256" key="6">
    <source>
        <dbReference type="ARBA" id="ARBA00022723"/>
    </source>
</evidence>
<evidence type="ECO:0000313" key="13">
    <source>
        <dbReference type="Proteomes" id="UP000764110"/>
    </source>
</evidence>
<evidence type="ECO:0000256" key="3">
    <source>
        <dbReference type="ARBA" id="ARBA00004963"/>
    </source>
</evidence>
<sequence>MVQYVLTPWWDRNELLLVRDQFYAASSDISSRPSPARRYASHPEGSEVSNKDHHARSQPSQSADGDGDTTDQQRQAVARVSMWMQRGNCPHLVEATALLTAAVLSDHLGSADAGGSYAVRAAYSAAFSRFVTGLLDGHQDKQRKQSMYSIAKTIGLPATFVELRHQATHEQLPSLAKLRAAARKALAWIWDYYWKDLADESRGSKHDACREAVLEYLRGEGDDAQREKTMHAGQIAEFCFVQYNKYNKRNMHIQSIPMWVGSSNNYAYLVVDDKSKDAVIIDPANPPEVAPILKEAISSGRINLTAIVNTHHHWDHAGGNKKLLAELGTPHLQIIGGKNCEGVTKTPAHEETFKLGDILVKGVHTPCHTQDSICFFMEDNSGKAVFTGDTLFISGCGKFFEGNAAEMHEALNKRLGALPNDTVVYPGHEYTKSNVKFAISVLQSDPVKKLQAFADTNQVTTGKFTIGDEKDPIVQKATGATDPVDVMGKLREMKNNFK</sequence>
<evidence type="ECO:0000256" key="1">
    <source>
        <dbReference type="ARBA" id="ARBA00001623"/>
    </source>
</evidence>
<dbReference type="InterPro" id="IPR036866">
    <property type="entry name" value="RibonucZ/Hydroxyglut_hydro"/>
</dbReference>
<evidence type="ECO:0000256" key="8">
    <source>
        <dbReference type="ARBA" id="ARBA00022833"/>
    </source>
</evidence>
<dbReference type="EMBL" id="JACEFI010000013">
    <property type="protein sequence ID" value="KAH0595281.1"/>
    <property type="molecule type" value="Genomic_DNA"/>
</dbReference>
<gene>
    <name evidence="12" type="ORF">MHUMG1_07031</name>
</gene>
<dbReference type="SUPFAM" id="SSF56281">
    <property type="entry name" value="Metallo-hydrolase/oxidoreductase"/>
    <property type="match status" value="1"/>
</dbReference>
<comment type="similarity">
    <text evidence="4">Belongs to the metallo-beta-lactamase superfamily. Glyoxalase II family.</text>
</comment>
<feature type="domain" description="Metallo-beta-lactamase" evidence="11">
    <location>
        <begin position="264"/>
        <end position="428"/>
    </location>
</feature>
<evidence type="ECO:0000256" key="5">
    <source>
        <dbReference type="ARBA" id="ARBA00011917"/>
    </source>
</evidence>
<dbReference type="Pfam" id="PF16123">
    <property type="entry name" value="HAGH_C"/>
    <property type="match status" value="1"/>
</dbReference>
<dbReference type="InterPro" id="IPR032282">
    <property type="entry name" value="HAGH_C"/>
</dbReference>
<keyword evidence="7" id="KW-0378">Hydrolase</keyword>
<name>A0A9P8M824_9HYPO</name>
<dbReference type="CDD" id="cd07723">
    <property type="entry name" value="hydroxyacylglutathione_hydrolase_MBL-fold"/>
    <property type="match status" value="1"/>
</dbReference>
<dbReference type="Pfam" id="PF04031">
    <property type="entry name" value="Las1"/>
    <property type="match status" value="1"/>
</dbReference>
<dbReference type="PANTHER" id="PTHR11935:SF94">
    <property type="entry name" value="TENZING NORGAY, ISOFORM C"/>
    <property type="match status" value="1"/>
</dbReference>
<proteinExistence type="inferred from homology"/>
<evidence type="ECO:0000256" key="9">
    <source>
        <dbReference type="ARBA" id="ARBA00031044"/>
    </source>
</evidence>
<feature type="region of interest" description="Disordered" evidence="10">
    <location>
        <begin position="28"/>
        <end position="75"/>
    </location>
</feature>
<evidence type="ECO:0000259" key="11">
    <source>
        <dbReference type="SMART" id="SM00849"/>
    </source>
</evidence>
<evidence type="ECO:0000256" key="7">
    <source>
        <dbReference type="ARBA" id="ARBA00022801"/>
    </source>
</evidence>
<keyword evidence="8" id="KW-0862">Zinc</keyword>
<dbReference type="PANTHER" id="PTHR11935">
    <property type="entry name" value="BETA LACTAMASE DOMAIN"/>
    <property type="match status" value="1"/>
</dbReference>
<protein>
    <recommendedName>
        <fullName evidence="5">hydroxyacylglutathione hydrolase</fullName>
        <ecNumber evidence="5">3.1.2.6</ecNumber>
    </recommendedName>
    <alternativeName>
        <fullName evidence="9">Glyoxalase II</fullName>
    </alternativeName>
</protein>
<evidence type="ECO:0000256" key="10">
    <source>
        <dbReference type="SAM" id="MobiDB-lite"/>
    </source>
</evidence>
<dbReference type="InterPro" id="IPR001279">
    <property type="entry name" value="Metallo-B-lactamas"/>
</dbReference>
<dbReference type="GO" id="GO:0046872">
    <property type="term" value="F:metal ion binding"/>
    <property type="evidence" value="ECO:0007669"/>
    <property type="project" value="UniProtKB-KW"/>
</dbReference>
<dbReference type="Proteomes" id="UP000764110">
    <property type="component" value="Unassembled WGS sequence"/>
</dbReference>
<dbReference type="InterPro" id="IPR035680">
    <property type="entry name" value="Clx_II_MBL"/>
</dbReference>
<evidence type="ECO:0000256" key="2">
    <source>
        <dbReference type="ARBA" id="ARBA00001947"/>
    </source>
</evidence>
<reference evidence="12 13" key="1">
    <citation type="submission" date="2020-07" db="EMBL/GenBank/DDBJ databases">
        <title>Metarhizium humberi genome.</title>
        <authorList>
            <person name="Lysoe E."/>
        </authorList>
    </citation>
    <scope>NUCLEOTIDE SEQUENCE [LARGE SCALE GENOMIC DNA]</scope>
    <source>
        <strain evidence="12 13">ESALQ1638</strain>
    </source>
</reference>
<feature type="compositionally biased region" description="Low complexity" evidence="10">
    <location>
        <begin position="60"/>
        <end position="75"/>
    </location>
</feature>
<accession>A0A9P8M824</accession>
<dbReference type="InterPro" id="IPR007174">
    <property type="entry name" value="Las1"/>
</dbReference>
<dbReference type="Pfam" id="PF00753">
    <property type="entry name" value="Lactamase_B"/>
    <property type="match status" value="2"/>
</dbReference>
<comment type="pathway">
    <text evidence="3">Secondary metabolite metabolism; methylglyoxal degradation; (R)-lactate from methylglyoxal: step 2/2.</text>
</comment>
<dbReference type="GO" id="GO:0090730">
    <property type="term" value="C:Las1 complex"/>
    <property type="evidence" value="ECO:0007669"/>
    <property type="project" value="InterPro"/>
</dbReference>